<dbReference type="EMBL" id="JAPWDO010000011">
    <property type="protein sequence ID" value="KAJ5453366.1"/>
    <property type="molecule type" value="Genomic_DNA"/>
</dbReference>
<reference evidence="1" key="1">
    <citation type="submission" date="2022-12" db="EMBL/GenBank/DDBJ databases">
        <authorList>
            <person name="Petersen C."/>
        </authorList>
    </citation>
    <scope>NUCLEOTIDE SEQUENCE</scope>
    <source>
        <strain evidence="1">IBT 17660</strain>
    </source>
</reference>
<gene>
    <name evidence="1" type="ORF">N7530_012833</name>
</gene>
<comment type="caution">
    <text evidence="1">The sequence shown here is derived from an EMBL/GenBank/DDBJ whole genome shotgun (WGS) entry which is preliminary data.</text>
</comment>
<evidence type="ECO:0000313" key="1">
    <source>
        <dbReference type="EMBL" id="KAJ5453366.1"/>
    </source>
</evidence>
<dbReference type="Proteomes" id="UP001147760">
    <property type="component" value="Unassembled WGS sequence"/>
</dbReference>
<sequence length="240" mass="25085">MSLSFSKKWPTLYGDFVVHGPPPYKNCPPQQFLATSTAFWVFTPQTGSSRGGGFTHRSGVIRDPATPDPPHDLLPAQCLGSPRGPLGARPGCYGGALAELLPGASAAVTEARGLSAPGTVGVCGSMAAGHTRNPDSWREPPRGIRRSPALSTGSGPFIRGPHAAACQRLHGRLVGSPACGLALEEFSGGNRTVSASPPVRRGCRRNRAPRAPLPFNYILPPRGSGTRLKTPGRLAMKLPG</sequence>
<keyword evidence="2" id="KW-1185">Reference proteome</keyword>
<dbReference type="AlphaFoldDB" id="A0A9X0BFL9"/>
<reference evidence="1" key="2">
    <citation type="journal article" date="2023" name="IMA Fungus">
        <title>Comparative genomic study of the Penicillium genus elucidates a diverse pangenome and 15 lateral gene transfer events.</title>
        <authorList>
            <person name="Petersen C."/>
            <person name="Sorensen T."/>
            <person name="Nielsen M.R."/>
            <person name="Sondergaard T.E."/>
            <person name="Sorensen J.L."/>
            <person name="Fitzpatrick D.A."/>
            <person name="Frisvad J.C."/>
            <person name="Nielsen K.L."/>
        </authorList>
    </citation>
    <scope>NUCLEOTIDE SEQUENCE</scope>
    <source>
        <strain evidence="1">IBT 17660</strain>
    </source>
</reference>
<name>A0A9X0BFL9_9EURO</name>
<protein>
    <submittedName>
        <fullName evidence="1">Uncharacterized protein</fullName>
    </submittedName>
</protein>
<evidence type="ECO:0000313" key="2">
    <source>
        <dbReference type="Proteomes" id="UP001147760"/>
    </source>
</evidence>
<accession>A0A9X0BFL9</accession>
<dbReference type="OrthoDB" id="4364540at2759"/>
<organism evidence="1 2">
    <name type="scientific">Penicillium desertorum</name>
    <dbReference type="NCBI Taxonomy" id="1303715"/>
    <lineage>
        <taxon>Eukaryota</taxon>
        <taxon>Fungi</taxon>
        <taxon>Dikarya</taxon>
        <taxon>Ascomycota</taxon>
        <taxon>Pezizomycotina</taxon>
        <taxon>Eurotiomycetes</taxon>
        <taxon>Eurotiomycetidae</taxon>
        <taxon>Eurotiales</taxon>
        <taxon>Aspergillaceae</taxon>
        <taxon>Penicillium</taxon>
    </lineage>
</organism>
<proteinExistence type="predicted"/>